<feature type="region of interest" description="Disordered" evidence="1">
    <location>
        <begin position="1"/>
        <end position="44"/>
    </location>
</feature>
<organism evidence="2 3">
    <name type="scientific">Engystomops pustulosus</name>
    <name type="common">Tungara frog</name>
    <name type="synonym">Physalaemus pustulosus</name>
    <dbReference type="NCBI Taxonomy" id="76066"/>
    <lineage>
        <taxon>Eukaryota</taxon>
        <taxon>Metazoa</taxon>
        <taxon>Chordata</taxon>
        <taxon>Craniata</taxon>
        <taxon>Vertebrata</taxon>
        <taxon>Euteleostomi</taxon>
        <taxon>Amphibia</taxon>
        <taxon>Batrachia</taxon>
        <taxon>Anura</taxon>
        <taxon>Neobatrachia</taxon>
        <taxon>Hyloidea</taxon>
        <taxon>Leptodactylidae</taxon>
        <taxon>Leiuperinae</taxon>
        <taxon>Engystomops</taxon>
    </lineage>
</organism>
<accession>A0AAV6YVU5</accession>
<comment type="caution">
    <text evidence="2">The sequence shown here is derived from an EMBL/GenBank/DDBJ whole genome shotgun (WGS) entry which is preliminary data.</text>
</comment>
<feature type="compositionally biased region" description="Basic and acidic residues" evidence="1">
    <location>
        <begin position="14"/>
        <end position="24"/>
    </location>
</feature>
<protein>
    <submittedName>
        <fullName evidence="2">Uncharacterized protein</fullName>
    </submittedName>
</protein>
<evidence type="ECO:0000313" key="2">
    <source>
        <dbReference type="EMBL" id="KAG8539090.1"/>
    </source>
</evidence>
<proteinExistence type="predicted"/>
<gene>
    <name evidence="2" type="ORF">GDO81_021473</name>
</gene>
<dbReference type="AlphaFoldDB" id="A0AAV6YVU5"/>
<name>A0AAV6YVU5_ENGPU</name>
<keyword evidence="3" id="KW-1185">Reference proteome</keyword>
<evidence type="ECO:0000313" key="3">
    <source>
        <dbReference type="Proteomes" id="UP000824782"/>
    </source>
</evidence>
<reference evidence="2" key="1">
    <citation type="thesis" date="2020" institute="ProQuest LLC" country="789 East Eisenhower Parkway, Ann Arbor, MI, USA">
        <title>Comparative Genomics and Chromosome Evolution.</title>
        <authorList>
            <person name="Mudd A.B."/>
        </authorList>
    </citation>
    <scope>NUCLEOTIDE SEQUENCE</scope>
    <source>
        <strain evidence="2">237g6f4</strain>
        <tissue evidence="2">Blood</tissue>
    </source>
</reference>
<sequence length="87" mass="9791">MRRNDAHPAAILEPGKDKSIKEETPETSSRAYEEDYTEENENVSQGSQVANLNIIKIEDVTLEEETFMDCVSSHECKEEKVTTEGKG</sequence>
<dbReference type="EMBL" id="WNYA01016492">
    <property type="protein sequence ID" value="KAG8539090.1"/>
    <property type="molecule type" value="Genomic_DNA"/>
</dbReference>
<evidence type="ECO:0000256" key="1">
    <source>
        <dbReference type="SAM" id="MobiDB-lite"/>
    </source>
</evidence>
<dbReference type="Proteomes" id="UP000824782">
    <property type="component" value="Unassembled WGS sequence"/>
</dbReference>